<feature type="compositionally biased region" description="Low complexity" evidence="7">
    <location>
        <begin position="194"/>
        <end position="203"/>
    </location>
</feature>
<gene>
    <name evidence="9" type="ORF">M231_00526</name>
</gene>
<dbReference type="Pfam" id="PF03556">
    <property type="entry name" value="Cullin_binding"/>
    <property type="match status" value="1"/>
</dbReference>
<protein>
    <recommendedName>
        <fullName evidence="8">DCUN1 domain-containing protein</fullName>
    </recommendedName>
</protein>
<dbReference type="FunCoup" id="A0A4Q1BVJ9">
    <property type="interactions" value="32"/>
</dbReference>
<dbReference type="VEuPathDB" id="FungiDB:TREMEDRAFT_39562"/>
<dbReference type="InterPro" id="IPR042460">
    <property type="entry name" value="DCN1-like_PONY"/>
</dbReference>
<dbReference type="GO" id="GO:0034399">
    <property type="term" value="C:nuclear periphery"/>
    <property type="evidence" value="ECO:0007669"/>
    <property type="project" value="TreeGrafter"/>
</dbReference>
<sequence length="1054" mass="116020">MSAPPPEVYLAPDFEASTLRVPQLRSILLEYDIPFPSTSKKPELLALFVTKVKPQAVSVLTSASRIKASGQGIISVSENGDEELVEPVAATGAKRVRGKPKKSEVKEATEPPPKKARGRSRQTSETDTAVPPTTRRRGSRNPSMATEDEDAGALAEVEDEATPAPRVSRSRRSVTSASPASLPSAPPSSRRRSGIPSSSSVVSETHAASEKSVLKRPSNSKFDNVVELDQLEEISEPEETPIPVSTTKKTPRKSRADESGFSDFNPFQSGSEEAAERERRRRKSSVGLSTSKPKQPRLSEPGRIPLLASPIKSSPAHSSATPSIGILRRMGPSRENLKRTPESKSRPLEEPEVQTEHAEIDRYNHQLQEKVAQLSRSNPDEPTVSITTHVEPSTSLVRRSPSIPSIKEPRAAIPLSMLFLLLLSLLANFKSQSSAIGYCDAGSSTNDIALDRQGAIEDARACVARRATLALDSPEMVKQVHCDASALPLIPFLPQPLACTPCPQHAVCEEGDVIACDNEYLLSAHPLSFLAPVFNGLPGVGPEAFPPTCKPDTQKKRMVGGLAMEMEKDLAKGRGLVVCAGIGKDDGRKGEGERFGMEEDVLRERYSSRRDPRYSQEQFNEIFEAALNDLVEHGDVIESIDVDGKSWYAASRTDLTLGCRAKIESVDLMSKWKSQLASSAAVLTAIAWLRSLIRQHQSEKFKAEELAQVVLKRLQDQEYLHYLDPVQTPHSFLPPDQVRDVVMPPSGSTTSRARLWSKVARLIEKNANVAVREQEPPNSKESAVADFRAVTGASLATAKTYLKTYKTVDAALDAFYDRQSSQTAGSSTKAQEKKLGEIWEKFKTPGEKIVTIDGTMQLCEELEIDPASDAVLFCLAYDLGSKTTGEWEKESWVAGWMGMSGNIDSIEGMKSHLPILRQQLLQDPVYFKKVYMHTFDLAKAPGARTLVLDTAIDLWTLFILPALESIPSALARQPNGDDGIDENSDDLPEFGKEEFELWLDFQRERGKAVSKDTWSLFVDFIRTIDKDFKTYDDQAAWPSTIDDFVDYVRKKKSL</sequence>
<keyword evidence="6" id="KW-0539">Nucleus</keyword>
<dbReference type="VEuPathDB" id="FungiDB:TREMEDRAFT_31681"/>
<dbReference type="InParanoid" id="A0A4Q1BVJ9"/>
<proteinExistence type="predicted"/>
<dbReference type="PROSITE" id="PS51229">
    <property type="entry name" value="DCUN1"/>
    <property type="match status" value="1"/>
</dbReference>
<dbReference type="Proteomes" id="UP000289152">
    <property type="component" value="Unassembled WGS sequence"/>
</dbReference>
<dbReference type="Gene3D" id="1.10.238.200">
    <property type="entry name" value="Cullin, PONY binding domain"/>
    <property type="match status" value="1"/>
</dbReference>
<comment type="subcellular location">
    <subcellularLocation>
        <location evidence="1">Nucleus inner membrane</location>
    </subcellularLocation>
</comment>
<dbReference type="Gene3D" id="1.10.238.10">
    <property type="entry name" value="EF-hand"/>
    <property type="match status" value="1"/>
</dbReference>
<feature type="compositionally biased region" description="Polar residues" evidence="7">
    <location>
        <begin position="311"/>
        <end position="322"/>
    </location>
</feature>
<dbReference type="GO" id="GO:0071763">
    <property type="term" value="P:nuclear membrane organization"/>
    <property type="evidence" value="ECO:0007669"/>
    <property type="project" value="TreeGrafter"/>
</dbReference>
<feature type="compositionally biased region" description="Basic and acidic residues" evidence="7">
    <location>
        <begin position="101"/>
        <end position="113"/>
    </location>
</feature>
<feature type="compositionally biased region" description="Low complexity" evidence="7">
    <location>
        <begin position="162"/>
        <end position="183"/>
    </location>
</feature>
<dbReference type="InterPro" id="IPR005176">
    <property type="entry name" value="PONY_dom"/>
</dbReference>
<feature type="compositionally biased region" description="Polar residues" evidence="7">
    <location>
        <begin position="384"/>
        <end position="397"/>
    </location>
</feature>
<dbReference type="Pfam" id="PF09402">
    <property type="entry name" value="MSC"/>
    <property type="match status" value="1"/>
</dbReference>
<feature type="compositionally biased region" description="Acidic residues" evidence="7">
    <location>
        <begin position="229"/>
        <end position="239"/>
    </location>
</feature>
<evidence type="ECO:0000259" key="8">
    <source>
        <dbReference type="PROSITE" id="PS51229"/>
    </source>
</evidence>
<keyword evidence="10" id="KW-1185">Reference proteome</keyword>
<accession>A0A4Q1BVJ9</accession>
<dbReference type="InterPro" id="IPR041885">
    <property type="entry name" value="MAN1_winged_helix_dom"/>
</dbReference>
<feature type="domain" description="DCUN1" evidence="8">
    <location>
        <begin position="830"/>
        <end position="1049"/>
    </location>
</feature>
<dbReference type="STRING" id="5217.A0A4Q1BVJ9"/>
<evidence type="ECO:0000256" key="5">
    <source>
        <dbReference type="ARBA" id="ARBA00023136"/>
    </source>
</evidence>
<dbReference type="Pfam" id="PF12949">
    <property type="entry name" value="HeH"/>
    <property type="match status" value="1"/>
</dbReference>
<evidence type="ECO:0000256" key="4">
    <source>
        <dbReference type="ARBA" id="ARBA00022989"/>
    </source>
</evidence>
<dbReference type="EMBL" id="SDIL01000003">
    <property type="protein sequence ID" value="RXK42169.1"/>
    <property type="molecule type" value="Genomic_DNA"/>
</dbReference>
<dbReference type="InterPro" id="IPR044780">
    <property type="entry name" value="Heh2/Src1"/>
</dbReference>
<keyword evidence="5" id="KW-0472">Membrane</keyword>
<keyword evidence="2" id="KW-0597">Phosphoprotein</keyword>
<evidence type="ECO:0000313" key="9">
    <source>
        <dbReference type="EMBL" id="RXK42169.1"/>
    </source>
</evidence>
<feature type="region of interest" description="Disordered" evidence="7">
    <location>
        <begin position="68"/>
        <end position="357"/>
    </location>
</feature>
<dbReference type="AlphaFoldDB" id="A0A4Q1BVJ9"/>
<evidence type="ECO:0000256" key="2">
    <source>
        <dbReference type="ARBA" id="ARBA00022553"/>
    </source>
</evidence>
<evidence type="ECO:0000256" key="3">
    <source>
        <dbReference type="ARBA" id="ARBA00022692"/>
    </source>
</evidence>
<feature type="compositionally biased region" description="Acidic residues" evidence="7">
    <location>
        <begin position="146"/>
        <end position="161"/>
    </location>
</feature>
<dbReference type="OrthoDB" id="5376590at2759"/>
<feature type="compositionally biased region" description="Basic and acidic residues" evidence="7">
    <location>
        <begin position="335"/>
        <end position="357"/>
    </location>
</feature>
<feature type="region of interest" description="Disordered" evidence="7">
    <location>
        <begin position="375"/>
        <end position="402"/>
    </location>
</feature>
<comment type="caution">
    <text evidence="9">The sequence shown here is derived from an EMBL/GenBank/DDBJ whole genome shotgun (WGS) entry which is preliminary data.</text>
</comment>
<dbReference type="Gene3D" id="1.10.10.1180">
    <property type="entry name" value="MAN1, winged-helix domain"/>
    <property type="match status" value="1"/>
</dbReference>
<keyword evidence="3" id="KW-0812">Transmembrane</keyword>
<dbReference type="CDD" id="cd12935">
    <property type="entry name" value="LEM_like"/>
    <property type="match status" value="1"/>
</dbReference>
<keyword evidence="4" id="KW-1133">Transmembrane helix</keyword>
<name>A0A4Q1BVJ9_TREME</name>
<dbReference type="GO" id="GO:0005783">
    <property type="term" value="C:endoplasmic reticulum"/>
    <property type="evidence" value="ECO:0007669"/>
    <property type="project" value="TreeGrafter"/>
</dbReference>
<dbReference type="PANTHER" id="PTHR47808:SF2">
    <property type="entry name" value="LEM DOMAIN-CONTAINING PROTEIN 2"/>
    <property type="match status" value="1"/>
</dbReference>
<reference evidence="9 10" key="1">
    <citation type="submission" date="2016-06" db="EMBL/GenBank/DDBJ databases">
        <title>Evolution of pathogenesis and genome organization in the Tremellales.</title>
        <authorList>
            <person name="Cuomo C."/>
            <person name="Litvintseva A."/>
            <person name="Heitman J."/>
            <person name="Chen Y."/>
            <person name="Sun S."/>
            <person name="Springer D."/>
            <person name="Dromer F."/>
            <person name="Young S."/>
            <person name="Zeng Q."/>
            <person name="Chapman S."/>
            <person name="Gujja S."/>
            <person name="Saif S."/>
            <person name="Birren B."/>
        </authorList>
    </citation>
    <scope>NUCLEOTIDE SEQUENCE [LARGE SCALE GENOMIC DNA]</scope>
    <source>
        <strain evidence="9 10">ATCC 28783</strain>
    </source>
</reference>
<dbReference type="GO" id="GO:0005637">
    <property type="term" value="C:nuclear inner membrane"/>
    <property type="evidence" value="ECO:0007669"/>
    <property type="project" value="UniProtKB-SubCell"/>
</dbReference>
<organism evidence="9 10">
    <name type="scientific">Tremella mesenterica</name>
    <name type="common">Jelly fungus</name>
    <dbReference type="NCBI Taxonomy" id="5217"/>
    <lineage>
        <taxon>Eukaryota</taxon>
        <taxon>Fungi</taxon>
        <taxon>Dikarya</taxon>
        <taxon>Basidiomycota</taxon>
        <taxon>Agaricomycotina</taxon>
        <taxon>Tremellomycetes</taxon>
        <taxon>Tremellales</taxon>
        <taxon>Tremellaceae</taxon>
        <taxon>Tremella</taxon>
    </lineage>
</organism>
<dbReference type="PANTHER" id="PTHR47808">
    <property type="entry name" value="INNER NUCLEAR MEMBRANE PROTEIN HEH2-RELATED"/>
    <property type="match status" value="1"/>
</dbReference>
<evidence type="ECO:0000256" key="6">
    <source>
        <dbReference type="ARBA" id="ARBA00023242"/>
    </source>
</evidence>
<dbReference type="GO" id="GO:0003682">
    <property type="term" value="F:chromatin binding"/>
    <property type="evidence" value="ECO:0007669"/>
    <property type="project" value="InterPro"/>
</dbReference>
<dbReference type="InterPro" id="IPR018996">
    <property type="entry name" value="Man1/Src1-like_C"/>
</dbReference>
<evidence type="ECO:0000313" key="10">
    <source>
        <dbReference type="Proteomes" id="UP000289152"/>
    </source>
</evidence>
<dbReference type="InterPro" id="IPR025856">
    <property type="entry name" value="HeH/LEM_domain"/>
</dbReference>
<evidence type="ECO:0000256" key="7">
    <source>
        <dbReference type="SAM" id="MobiDB-lite"/>
    </source>
</evidence>
<evidence type="ECO:0000256" key="1">
    <source>
        <dbReference type="ARBA" id="ARBA00004540"/>
    </source>
</evidence>